<reference evidence="1" key="2">
    <citation type="journal article" date="2015" name="Data Brief">
        <title>Shoot transcriptome of the giant reed, Arundo donax.</title>
        <authorList>
            <person name="Barrero R.A."/>
            <person name="Guerrero F.D."/>
            <person name="Moolhuijzen P."/>
            <person name="Goolsby J.A."/>
            <person name="Tidwell J."/>
            <person name="Bellgard S.E."/>
            <person name="Bellgard M.I."/>
        </authorList>
    </citation>
    <scope>NUCLEOTIDE SEQUENCE</scope>
    <source>
        <tissue evidence="1">Shoot tissue taken approximately 20 cm above the soil surface</tissue>
    </source>
</reference>
<dbReference type="EMBL" id="GBRH01267988">
    <property type="protein sequence ID" value="JAD29907.1"/>
    <property type="molecule type" value="Transcribed_RNA"/>
</dbReference>
<reference evidence="1" key="1">
    <citation type="submission" date="2014-09" db="EMBL/GenBank/DDBJ databases">
        <authorList>
            <person name="Magalhaes I.L.F."/>
            <person name="Oliveira U."/>
            <person name="Santos F.R."/>
            <person name="Vidigal T.H.D.A."/>
            <person name="Brescovit A.D."/>
            <person name="Santos A.J."/>
        </authorList>
    </citation>
    <scope>NUCLEOTIDE SEQUENCE</scope>
    <source>
        <tissue evidence="1">Shoot tissue taken approximately 20 cm above the soil surface</tissue>
    </source>
</reference>
<sequence>MLYYTACIHTDNSSYS</sequence>
<name>A0A0A8Z4Y9_ARUDO</name>
<proteinExistence type="predicted"/>
<dbReference type="AlphaFoldDB" id="A0A0A8Z4Y9"/>
<evidence type="ECO:0000313" key="1">
    <source>
        <dbReference type="EMBL" id="JAD29907.1"/>
    </source>
</evidence>
<organism evidence="1">
    <name type="scientific">Arundo donax</name>
    <name type="common">Giant reed</name>
    <name type="synonym">Donax arundinaceus</name>
    <dbReference type="NCBI Taxonomy" id="35708"/>
    <lineage>
        <taxon>Eukaryota</taxon>
        <taxon>Viridiplantae</taxon>
        <taxon>Streptophyta</taxon>
        <taxon>Embryophyta</taxon>
        <taxon>Tracheophyta</taxon>
        <taxon>Spermatophyta</taxon>
        <taxon>Magnoliopsida</taxon>
        <taxon>Liliopsida</taxon>
        <taxon>Poales</taxon>
        <taxon>Poaceae</taxon>
        <taxon>PACMAD clade</taxon>
        <taxon>Arundinoideae</taxon>
        <taxon>Arundineae</taxon>
        <taxon>Arundo</taxon>
    </lineage>
</organism>
<accession>A0A0A8Z4Y9</accession>
<protein>
    <submittedName>
        <fullName evidence="1">Uncharacterized protein</fullName>
    </submittedName>
</protein>